<evidence type="ECO:0000313" key="2">
    <source>
        <dbReference type="Proteomes" id="UP000215914"/>
    </source>
</evidence>
<organism evidence="1 2">
    <name type="scientific">Helianthus annuus</name>
    <name type="common">Common sunflower</name>
    <dbReference type="NCBI Taxonomy" id="4232"/>
    <lineage>
        <taxon>Eukaryota</taxon>
        <taxon>Viridiplantae</taxon>
        <taxon>Streptophyta</taxon>
        <taxon>Embryophyta</taxon>
        <taxon>Tracheophyta</taxon>
        <taxon>Spermatophyta</taxon>
        <taxon>Magnoliopsida</taxon>
        <taxon>eudicotyledons</taxon>
        <taxon>Gunneridae</taxon>
        <taxon>Pentapetalae</taxon>
        <taxon>asterids</taxon>
        <taxon>campanulids</taxon>
        <taxon>Asterales</taxon>
        <taxon>Asteraceae</taxon>
        <taxon>Asteroideae</taxon>
        <taxon>Heliantheae alliance</taxon>
        <taxon>Heliantheae</taxon>
        <taxon>Helianthus</taxon>
    </lineage>
</organism>
<proteinExistence type="predicted"/>
<name>A0A9K3MVS9_HELAN</name>
<keyword evidence="2" id="KW-1185">Reference proteome</keyword>
<reference evidence="1" key="1">
    <citation type="journal article" date="2017" name="Nature">
        <title>The sunflower genome provides insights into oil metabolism, flowering and Asterid evolution.</title>
        <authorList>
            <person name="Badouin H."/>
            <person name="Gouzy J."/>
            <person name="Grassa C.J."/>
            <person name="Murat F."/>
            <person name="Staton S.E."/>
            <person name="Cottret L."/>
            <person name="Lelandais-Briere C."/>
            <person name="Owens G.L."/>
            <person name="Carrere S."/>
            <person name="Mayjonade B."/>
            <person name="Legrand L."/>
            <person name="Gill N."/>
            <person name="Kane N.C."/>
            <person name="Bowers J.E."/>
            <person name="Hubner S."/>
            <person name="Bellec A."/>
            <person name="Berard A."/>
            <person name="Berges H."/>
            <person name="Blanchet N."/>
            <person name="Boniface M.C."/>
            <person name="Brunel D."/>
            <person name="Catrice O."/>
            <person name="Chaidir N."/>
            <person name="Claudel C."/>
            <person name="Donnadieu C."/>
            <person name="Faraut T."/>
            <person name="Fievet G."/>
            <person name="Helmstetter N."/>
            <person name="King M."/>
            <person name="Knapp S.J."/>
            <person name="Lai Z."/>
            <person name="Le Paslier M.C."/>
            <person name="Lippi Y."/>
            <person name="Lorenzon L."/>
            <person name="Mandel J.R."/>
            <person name="Marage G."/>
            <person name="Marchand G."/>
            <person name="Marquand E."/>
            <person name="Bret-Mestries E."/>
            <person name="Morien E."/>
            <person name="Nambeesan S."/>
            <person name="Nguyen T."/>
            <person name="Pegot-Espagnet P."/>
            <person name="Pouilly N."/>
            <person name="Raftis F."/>
            <person name="Sallet E."/>
            <person name="Schiex T."/>
            <person name="Thomas J."/>
            <person name="Vandecasteele C."/>
            <person name="Vares D."/>
            <person name="Vear F."/>
            <person name="Vautrin S."/>
            <person name="Crespi M."/>
            <person name="Mangin B."/>
            <person name="Burke J.M."/>
            <person name="Salse J."/>
            <person name="Munos S."/>
            <person name="Vincourt P."/>
            <person name="Rieseberg L.H."/>
            <person name="Langlade N.B."/>
        </authorList>
    </citation>
    <scope>NUCLEOTIDE SEQUENCE</scope>
    <source>
        <tissue evidence="1">Leaves</tissue>
    </source>
</reference>
<reference evidence="1" key="2">
    <citation type="submission" date="2020-06" db="EMBL/GenBank/DDBJ databases">
        <title>Helianthus annuus Genome sequencing and assembly Release 2.</title>
        <authorList>
            <person name="Gouzy J."/>
            <person name="Langlade N."/>
            <person name="Munos S."/>
        </authorList>
    </citation>
    <scope>NUCLEOTIDE SEQUENCE</scope>
    <source>
        <tissue evidence="1">Leaves</tissue>
    </source>
</reference>
<protein>
    <submittedName>
        <fullName evidence="1">Uncharacterized protein</fullName>
    </submittedName>
</protein>
<dbReference type="EMBL" id="MNCJ02000327">
    <property type="protein sequence ID" value="KAF5777593.1"/>
    <property type="molecule type" value="Genomic_DNA"/>
</dbReference>
<dbReference type="Gramene" id="mRNA:HanXRQr2_Chr12g0537511">
    <property type="protein sequence ID" value="CDS:HanXRQr2_Chr12g0537511.1"/>
    <property type="gene ID" value="HanXRQr2_Chr12g0537511"/>
</dbReference>
<accession>A0A9K3MVS9</accession>
<comment type="caution">
    <text evidence="1">The sequence shown here is derived from an EMBL/GenBank/DDBJ whole genome shotgun (WGS) entry which is preliminary data.</text>
</comment>
<dbReference type="Proteomes" id="UP000215914">
    <property type="component" value="Unassembled WGS sequence"/>
</dbReference>
<dbReference type="AlphaFoldDB" id="A0A9K3MVS9"/>
<gene>
    <name evidence="1" type="ORF">HanXRQr2_Chr12g0537511</name>
</gene>
<evidence type="ECO:0000313" key="1">
    <source>
        <dbReference type="EMBL" id="KAF5777593.1"/>
    </source>
</evidence>
<sequence length="73" mass="8104">MKPLSSSPQLLNCASAYLHCTYLPYLAASLVPNIFEGHQVSASLLRTKMCQISSSHSTSPRERSRNCIHPLFL</sequence>